<organism evidence="2 3">
    <name type="scientific">Candidatus Lachnoclostridium stercoravium</name>
    <dbReference type="NCBI Taxonomy" id="2838633"/>
    <lineage>
        <taxon>Bacteria</taxon>
        <taxon>Bacillati</taxon>
        <taxon>Bacillota</taxon>
        <taxon>Clostridia</taxon>
        <taxon>Lachnospirales</taxon>
        <taxon>Lachnospiraceae</taxon>
    </lineage>
</organism>
<dbReference type="SUPFAM" id="SSF48179">
    <property type="entry name" value="6-phosphogluconate dehydrogenase C-terminal domain-like"/>
    <property type="match status" value="1"/>
</dbReference>
<proteinExistence type="predicted"/>
<dbReference type="Proteomes" id="UP000823900">
    <property type="component" value="Unassembled WGS sequence"/>
</dbReference>
<gene>
    <name evidence="2" type="ORF">IAA07_12230</name>
</gene>
<dbReference type="Gene3D" id="1.10.1040.10">
    <property type="entry name" value="N-(1-d-carboxylethyl)-l-norvaline Dehydrogenase, domain 2"/>
    <property type="match status" value="1"/>
</dbReference>
<evidence type="ECO:0000259" key="1">
    <source>
        <dbReference type="Pfam" id="PF14833"/>
    </source>
</evidence>
<dbReference type="InterPro" id="IPR008927">
    <property type="entry name" value="6-PGluconate_DH-like_C_sf"/>
</dbReference>
<reference evidence="2" key="2">
    <citation type="submission" date="2021-04" db="EMBL/GenBank/DDBJ databases">
        <authorList>
            <person name="Gilroy R."/>
        </authorList>
    </citation>
    <scope>NUCLEOTIDE SEQUENCE</scope>
    <source>
        <strain evidence="2">CHK178-16964</strain>
    </source>
</reference>
<name>A0A9D2HK95_9FIRM</name>
<dbReference type="AlphaFoldDB" id="A0A9D2HK95"/>
<reference evidence="2" key="1">
    <citation type="journal article" date="2021" name="PeerJ">
        <title>Extensive microbial diversity within the chicken gut microbiome revealed by metagenomics and culture.</title>
        <authorList>
            <person name="Gilroy R."/>
            <person name="Ravi A."/>
            <person name="Getino M."/>
            <person name="Pursley I."/>
            <person name="Horton D.L."/>
            <person name="Alikhan N.F."/>
            <person name="Baker D."/>
            <person name="Gharbi K."/>
            <person name="Hall N."/>
            <person name="Watson M."/>
            <person name="Adriaenssens E.M."/>
            <person name="Foster-Nyarko E."/>
            <person name="Jarju S."/>
            <person name="Secka A."/>
            <person name="Antonio M."/>
            <person name="Oren A."/>
            <person name="Chaudhuri R.R."/>
            <person name="La Ragione R."/>
            <person name="Hildebrand F."/>
            <person name="Pallen M.J."/>
        </authorList>
    </citation>
    <scope>NUCLEOTIDE SEQUENCE</scope>
    <source>
        <strain evidence="2">CHK178-16964</strain>
    </source>
</reference>
<protein>
    <submittedName>
        <fullName evidence="2">NAD-binding protein</fullName>
    </submittedName>
</protein>
<feature type="domain" description="3-hydroxyisobutyrate dehydrogenase-like NAD-binding" evidence="1">
    <location>
        <begin position="1"/>
        <end position="63"/>
    </location>
</feature>
<dbReference type="InterPro" id="IPR013328">
    <property type="entry name" value="6PGD_dom2"/>
</dbReference>
<sequence>MLDGNFKPGFKIDLHIKDLSNALDTGHGVGAPLLLTASVQEMFQWLHNHGEGGSDHSALVKFYENITDTEVRKHK</sequence>
<dbReference type="Pfam" id="PF14833">
    <property type="entry name" value="NAD_binding_11"/>
    <property type="match status" value="1"/>
</dbReference>
<accession>A0A9D2HK95</accession>
<dbReference type="InterPro" id="IPR029154">
    <property type="entry name" value="HIBADH-like_NADP-bd"/>
</dbReference>
<evidence type="ECO:0000313" key="3">
    <source>
        <dbReference type="Proteomes" id="UP000823900"/>
    </source>
</evidence>
<comment type="caution">
    <text evidence="2">The sequence shown here is derived from an EMBL/GenBank/DDBJ whole genome shotgun (WGS) entry which is preliminary data.</text>
</comment>
<dbReference type="EMBL" id="DWZA01000101">
    <property type="protein sequence ID" value="HJA72320.1"/>
    <property type="molecule type" value="Genomic_DNA"/>
</dbReference>
<evidence type="ECO:0000313" key="2">
    <source>
        <dbReference type="EMBL" id="HJA72320.1"/>
    </source>
</evidence>
<dbReference type="GO" id="GO:0051287">
    <property type="term" value="F:NAD binding"/>
    <property type="evidence" value="ECO:0007669"/>
    <property type="project" value="InterPro"/>
</dbReference>